<dbReference type="InterPro" id="IPR003661">
    <property type="entry name" value="HisK_dim/P_dom"/>
</dbReference>
<accession>A0A1T5IEN4</accession>
<comment type="subcellular location">
    <subcellularLocation>
        <location evidence="2">Cell membrane</location>
    </subcellularLocation>
</comment>
<keyword evidence="11" id="KW-1185">Reference proteome</keyword>
<dbReference type="SMART" id="SM00388">
    <property type="entry name" value="HisKA"/>
    <property type="match status" value="1"/>
</dbReference>
<evidence type="ECO:0000256" key="2">
    <source>
        <dbReference type="ARBA" id="ARBA00004236"/>
    </source>
</evidence>
<keyword evidence="8" id="KW-0812">Transmembrane</keyword>
<dbReference type="SUPFAM" id="SSF47384">
    <property type="entry name" value="Homodimeric domain of signal transducing histidine kinase"/>
    <property type="match status" value="1"/>
</dbReference>
<dbReference type="InterPro" id="IPR036890">
    <property type="entry name" value="HATPase_C_sf"/>
</dbReference>
<evidence type="ECO:0000256" key="5">
    <source>
        <dbReference type="ARBA" id="ARBA00022777"/>
    </source>
</evidence>
<dbReference type="Gene3D" id="3.30.565.10">
    <property type="entry name" value="Histidine kinase-like ATPase, C-terminal domain"/>
    <property type="match status" value="1"/>
</dbReference>
<dbReference type="EMBL" id="FUZQ01000001">
    <property type="protein sequence ID" value="SKC37651.1"/>
    <property type="molecule type" value="Genomic_DNA"/>
</dbReference>
<evidence type="ECO:0000259" key="9">
    <source>
        <dbReference type="PROSITE" id="PS50109"/>
    </source>
</evidence>
<dbReference type="CDD" id="cd00075">
    <property type="entry name" value="HATPase"/>
    <property type="match status" value="1"/>
</dbReference>
<dbReference type="InterPro" id="IPR036097">
    <property type="entry name" value="HisK_dim/P_sf"/>
</dbReference>
<protein>
    <recommendedName>
        <fullName evidence="3">histidine kinase</fullName>
        <ecNumber evidence="3">2.7.13.3</ecNumber>
    </recommendedName>
</protein>
<feature type="transmembrane region" description="Helical" evidence="8">
    <location>
        <begin position="14"/>
        <end position="36"/>
    </location>
</feature>
<evidence type="ECO:0000256" key="6">
    <source>
        <dbReference type="ARBA" id="ARBA00023012"/>
    </source>
</evidence>
<dbReference type="InterPro" id="IPR004358">
    <property type="entry name" value="Sig_transdc_His_kin-like_C"/>
</dbReference>
<evidence type="ECO:0000256" key="3">
    <source>
        <dbReference type="ARBA" id="ARBA00012438"/>
    </source>
</evidence>
<feature type="domain" description="Histidine kinase" evidence="9">
    <location>
        <begin position="167"/>
        <end position="394"/>
    </location>
</feature>
<feature type="transmembrane region" description="Helical" evidence="8">
    <location>
        <begin position="78"/>
        <end position="97"/>
    </location>
</feature>
<organism evidence="10 11">
    <name type="scientific">Krasilnikoviella flava</name>
    <dbReference type="NCBI Taxonomy" id="526729"/>
    <lineage>
        <taxon>Bacteria</taxon>
        <taxon>Bacillati</taxon>
        <taxon>Actinomycetota</taxon>
        <taxon>Actinomycetes</taxon>
        <taxon>Micrococcales</taxon>
        <taxon>Promicromonosporaceae</taxon>
        <taxon>Krasilnikoviella</taxon>
    </lineage>
</organism>
<dbReference type="RefSeq" id="WP_245806869.1">
    <property type="nucleotide sequence ID" value="NZ_FUZQ01000001.1"/>
</dbReference>
<keyword evidence="8" id="KW-0472">Membrane</keyword>
<dbReference type="STRING" id="526729.SAMN04324258_0433"/>
<sequence length="401" mass="42217">MTGMFDGMLDAGDVGLIVLTTTACTAVVTGLALAVLRWNRRGPVASQVAVVVAAAVASIVASVVAVMVEMFISAHDLVVLSTVIVVSTVMSLAAAWLTTARAVRRSVGTLTRSAQRIADGGVVAPTAAGWREFDDLHTQLVDTSERLAATRLEIDKLDAARRQFFAWISHDLRTPLAGIRAMTEALDDDVAPDRDAYVRTIRAKVDTVTALVDDLFELSTLQSGTLRLERELVVLLDLVSDAVVDVRAAATRRGVRIVQSGVEGHLLWADPRELTRAIGNLLANAVRHAPAGTDILVSAHTRDDDHLVISVLDHGSGVDVTDLGHLFDVGWRANDARTTEPPPDTGPDAGPSTGHGAGLGLAIVRGIVEAHGGEVAAAHVPDGFELAVMLPRGRAPAAARS</sequence>
<dbReference type="CDD" id="cd00082">
    <property type="entry name" value="HisKA"/>
    <property type="match status" value="1"/>
</dbReference>
<dbReference type="Gene3D" id="1.10.287.130">
    <property type="match status" value="1"/>
</dbReference>
<feature type="transmembrane region" description="Helical" evidence="8">
    <location>
        <begin position="48"/>
        <end position="72"/>
    </location>
</feature>
<dbReference type="Proteomes" id="UP000189777">
    <property type="component" value="Unassembled WGS sequence"/>
</dbReference>
<dbReference type="PANTHER" id="PTHR43547">
    <property type="entry name" value="TWO-COMPONENT HISTIDINE KINASE"/>
    <property type="match status" value="1"/>
</dbReference>
<proteinExistence type="predicted"/>
<name>A0A1T5IEN4_9MICO</name>
<gene>
    <name evidence="10" type="ORF">SAMN04324258_0433</name>
</gene>
<evidence type="ECO:0000313" key="10">
    <source>
        <dbReference type="EMBL" id="SKC37651.1"/>
    </source>
</evidence>
<dbReference type="SMART" id="SM00387">
    <property type="entry name" value="HATPase_c"/>
    <property type="match status" value="1"/>
</dbReference>
<dbReference type="InterPro" id="IPR005467">
    <property type="entry name" value="His_kinase_dom"/>
</dbReference>
<evidence type="ECO:0000256" key="8">
    <source>
        <dbReference type="SAM" id="Phobius"/>
    </source>
</evidence>
<feature type="region of interest" description="Disordered" evidence="7">
    <location>
        <begin position="334"/>
        <end position="355"/>
    </location>
</feature>
<dbReference type="PROSITE" id="PS50109">
    <property type="entry name" value="HIS_KIN"/>
    <property type="match status" value="1"/>
</dbReference>
<evidence type="ECO:0000313" key="11">
    <source>
        <dbReference type="Proteomes" id="UP000189777"/>
    </source>
</evidence>
<keyword evidence="5 10" id="KW-0418">Kinase</keyword>
<dbReference type="PRINTS" id="PR00344">
    <property type="entry name" value="BCTRLSENSOR"/>
</dbReference>
<dbReference type="Pfam" id="PF00512">
    <property type="entry name" value="HisKA"/>
    <property type="match status" value="1"/>
</dbReference>
<dbReference type="SUPFAM" id="SSF55874">
    <property type="entry name" value="ATPase domain of HSP90 chaperone/DNA topoisomerase II/histidine kinase"/>
    <property type="match status" value="1"/>
</dbReference>
<keyword evidence="8" id="KW-1133">Transmembrane helix</keyword>
<dbReference type="InterPro" id="IPR003594">
    <property type="entry name" value="HATPase_dom"/>
</dbReference>
<dbReference type="EC" id="2.7.13.3" evidence="3"/>
<reference evidence="10 11" key="1">
    <citation type="submission" date="2017-02" db="EMBL/GenBank/DDBJ databases">
        <authorList>
            <person name="Peterson S.W."/>
        </authorList>
    </citation>
    <scope>NUCLEOTIDE SEQUENCE [LARGE SCALE GENOMIC DNA]</scope>
    <source>
        <strain evidence="10 11">DSM 21481</strain>
    </source>
</reference>
<keyword evidence="6" id="KW-0902">Two-component regulatory system</keyword>
<keyword evidence="5 10" id="KW-0808">Transferase</keyword>
<dbReference type="GO" id="GO:0000155">
    <property type="term" value="F:phosphorelay sensor kinase activity"/>
    <property type="evidence" value="ECO:0007669"/>
    <property type="project" value="InterPro"/>
</dbReference>
<keyword evidence="4" id="KW-0597">Phosphoprotein</keyword>
<dbReference type="Pfam" id="PF02518">
    <property type="entry name" value="HATPase_c"/>
    <property type="match status" value="1"/>
</dbReference>
<dbReference type="GO" id="GO:0005886">
    <property type="term" value="C:plasma membrane"/>
    <property type="evidence" value="ECO:0007669"/>
    <property type="project" value="UniProtKB-SubCell"/>
</dbReference>
<dbReference type="AlphaFoldDB" id="A0A1T5IEN4"/>
<evidence type="ECO:0000256" key="1">
    <source>
        <dbReference type="ARBA" id="ARBA00000085"/>
    </source>
</evidence>
<evidence type="ECO:0000256" key="4">
    <source>
        <dbReference type="ARBA" id="ARBA00022553"/>
    </source>
</evidence>
<comment type="catalytic activity">
    <reaction evidence="1">
        <text>ATP + protein L-histidine = ADP + protein N-phospho-L-histidine.</text>
        <dbReference type="EC" id="2.7.13.3"/>
    </reaction>
</comment>
<evidence type="ECO:0000256" key="7">
    <source>
        <dbReference type="SAM" id="MobiDB-lite"/>
    </source>
</evidence>
<dbReference type="PANTHER" id="PTHR43547:SF2">
    <property type="entry name" value="HYBRID SIGNAL TRANSDUCTION HISTIDINE KINASE C"/>
    <property type="match status" value="1"/>
</dbReference>